<proteinExistence type="predicted"/>
<organism evidence="1 2">
    <name type="scientific">Trichinella pseudospiralis</name>
    <name type="common">Parasitic roundworm</name>
    <dbReference type="NCBI Taxonomy" id="6337"/>
    <lineage>
        <taxon>Eukaryota</taxon>
        <taxon>Metazoa</taxon>
        <taxon>Ecdysozoa</taxon>
        <taxon>Nematoda</taxon>
        <taxon>Enoplea</taxon>
        <taxon>Dorylaimia</taxon>
        <taxon>Trichinellida</taxon>
        <taxon>Trichinellidae</taxon>
        <taxon>Trichinella</taxon>
    </lineage>
</organism>
<name>A0A0V1JKK7_TRIPS</name>
<gene>
    <name evidence="1" type="ORF">T4C_9381</name>
</gene>
<evidence type="ECO:0000313" key="2">
    <source>
        <dbReference type="Proteomes" id="UP000054826"/>
    </source>
</evidence>
<reference evidence="1 2" key="1">
    <citation type="submission" date="2015-01" db="EMBL/GenBank/DDBJ databases">
        <title>Evolution of Trichinella species and genotypes.</title>
        <authorList>
            <person name="Korhonen P.K."/>
            <person name="Edoardo P."/>
            <person name="Giuseppe L.R."/>
            <person name="Gasser R.B."/>
        </authorList>
    </citation>
    <scope>NUCLEOTIDE SEQUENCE [LARGE SCALE GENOMIC DNA]</scope>
    <source>
        <strain evidence="1">ISS176</strain>
    </source>
</reference>
<comment type="caution">
    <text evidence="1">The sequence shown here is derived from an EMBL/GenBank/DDBJ whole genome shotgun (WGS) entry which is preliminary data.</text>
</comment>
<dbReference type="EMBL" id="JYDV01000088">
    <property type="protein sequence ID" value="KRZ35510.1"/>
    <property type="molecule type" value="Genomic_DNA"/>
</dbReference>
<accession>A0A0V1JKK7</accession>
<dbReference type="Proteomes" id="UP000054826">
    <property type="component" value="Unassembled WGS sequence"/>
</dbReference>
<sequence>MLRVASPINGLFAFCPKSQCSGCFFPIFDSMRKRWVIPFQILVDHIGTIRKTWSASQTHIHTEERCNLMPNQLVL</sequence>
<dbReference type="AlphaFoldDB" id="A0A0V1JKK7"/>
<protein>
    <submittedName>
        <fullName evidence="1">Uncharacterized protein</fullName>
    </submittedName>
</protein>
<evidence type="ECO:0000313" key="1">
    <source>
        <dbReference type="EMBL" id="KRZ35510.1"/>
    </source>
</evidence>